<dbReference type="CDD" id="cd07302">
    <property type="entry name" value="CHD"/>
    <property type="match status" value="1"/>
</dbReference>
<dbReference type="GO" id="GO:0000287">
    <property type="term" value="F:magnesium ion binding"/>
    <property type="evidence" value="ECO:0007669"/>
    <property type="project" value="InterPro"/>
</dbReference>
<dbReference type="Pfam" id="PF08509">
    <property type="entry name" value="Ad_cyc_g-alpha"/>
    <property type="match status" value="1"/>
</dbReference>
<name>A0AAN7TFI4_9PEZI</name>
<dbReference type="InterPro" id="IPR050216">
    <property type="entry name" value="LRR_domain-containing"/>
</dbReference>
<evidence type="ECO:0000256" key="1">
    <source>
        <dbReference type="ARBA" id="ARBA00001593"/>
    </source>
</evidence>
<dbReference type="SMART" id="SM00365">
    <property type="entry name" value="LRR_SD22"/>
    <property type="match status" value="8"/>
</dbReference>
<dbReference type="GO" id="GO:0004016">
    <property type="term" value="F:adenylate cyclase activity"/>
    <property type="evidence" value="ECO:0007669"/>
    <property type="project" value="UniProtKB-EC"/>
</dbReference>
<evidence type="ECO:0000256" key="2">
    <source>
        <dbReference type="ARBA" id="ARBA00001946"/>
    </source>
</evidence>
<reference evidence="21" key="1">
    <citation type="submission" date="2023-08" db="EMBL/GenBank/DDBJ databases">
        <title>Black Yeasts Isolated from many extreme environments.</title>
        <authorList>
            <person name="Coleine C."/>
            <person name="Stajich J.E."/>
            <person name="Selbmann L."/>
        </authorList>
    </citation>
    <scope>NUCLEOTIDE SEQUENCE</scope>
    <source>
        <strain evidence="21">CCFEE 5401</strain>
    </source>
</reference>
<keyword evidence="9" id="KW-0677">Repeat</keyword>
<comment type="cofactor">
    <cofactor evidence="2">
        <name>Mg(2+)</name>
        <dbReference type="ChEBI" id="CHEBI:18420"/>
    </cofactor>
</comment>
<feature type="compositionally biased region" description="Polar residues" evidence="17">
    <location>
        <begin position="323"/>
        <end position="336"/>
    </location>
</feature>
<comment type="function">
    <text evidence="3">Plays essential roles in regulation of cellular metabolism by catalyzing the synthesis of a second messenger, cAMP.</text>
</comment>
<evidence type="ECO:0000256" key="3">
    <source>
        <dbReference type="ARBA" id="ARBA00003896"/>
    </source>
</evidence>
<feature type="compositionally biased region" description="Polar residues" evidence="17">
    <location>
        <begin position="42"/>
        <end position="60"/>
    </location>
</feature>
<dbReference type="PROSITE" id="PS51746">
    <property type="entry name" value="PPM_2"/>
    <property type="match status" value="1"/>
</dbReference>
<dbReference type="InterPro" id="IPR036457">
    <property type="entry name" value="PPM-type-like_dom_sf"/>
</dbReference>
<evidence type="ECO:0000256" key="6">
    <source>
        <dbReference type="ARBA" id="ARBA00021420"/>
    </source>
</evidence>
<keyword evidence="14" id="KW-0456">Lyase</keyword>
<feature type="compositionally biased region" description="Low complexity" evidence="17">
    <location>
        <begin position="1105"/>
        <end position="1124"/>
    </location>
</feature>
<dbReference type="FunFam" id="3.60.40.10:FF:000055">
    <property type="entry name" value="Adenylate cyclase AcyA"/>
    <property type="match status" value="1"/>
</dbReference>
<dbReference type="InterPro" id="IPR013716">
    <property type="entry name" value="Adenylate_cyclase_G-a-bd"/>
</dbReference>
<dbReference type="InterPro" id="IPR032675">
    <property type="entry name" value="LRR_dom_sf"/>
</dbReference>
<dbReference type="FunFam" id="3.80.10.10:FF:000408">
    <property type="entry name" value="Adenylate cyclase"/>
    <property type="match status" value="1"/>
</dbReference>
<dbReference type="InterPro" id="IPR055071">
    <property type="entry name" value="RA_PHLPP-like"/>
</dbReference>
<evidence type="ECO:0000256" key="17">
    <source>
        <dbReference type="SAM" id="MobiDB-lite"/>
    </source>
</evidence>
<dbReference type="Pfam" id="PF13855">
    <property type="entry name" value="LRR_8"/>
    <property type="match status" value="3"/>
</dbReference>
<dbReference type="EC" id="4.6.1.1" evidence="5"/>
<evidence type="ECO:0000256" key="10">
    <source>
        <dbReference type="ARBA" id="ARBA00022741"/>
    </source>
</evidence>
<feature type="compositionally biased region" description="Low complexity" evidence="17">
    <location>
        <begin position="252"/>
        <end position="264"/>
    </location>
</feature>
<dbReference type="GO" id="GO:0006171">
    <property type="term" value="P:cAMP biosynthetic process"/>
    <property type="evidence" value="ECO:0007669"/>
    <property type="project" value="UniProtKB-KW"/>
</dbReference>
<dbReference type="PROSITE" id="PS51450">
    <property type="entry name" value="LRR"/>
    <property type="match status" value="4"/>
</dbReference>
<feature type="compositionally biased region" description="Polar residues" evidence="17">
    <location>
        <begin position="1"/>
        <end position="18"/>
    </location>
</feature>
<feature type="compositionally biased region" description="Polar residues" evidence="17">
    <location>
        <begin position="364"/>
        <end position="374"/>
    </location>
</feature>
<dbReference type="Gene3D" id="3.30.70.1230">
    <property type="entry name" value="Nucleotide cyclase"/>
    <property type="match status" value="1"/>
</dbReference>
<evidence type="ECO:0000256" key="5">
    <source>
        <dbReference type="ARBA" id="ARBA00012201"/>
    </source>
</evidence>
<dbReference type="PROSITE" id="PS50200">
    <property type="entry name" value="RA"/>
    <property type="match status" value="1"/>
</dbReference>
<feature type="domain" description="Ras-associating" evidence="19">
    <location>
        <begin position="617"/>
        <end position="708"/>
    </location>
</feature>
<feature type="compositionally biased region" description="Basic residues" evidence="17">
    <location>
        <begin position="337"/>
        <end position="347"/>
    </location>
</feature>
<feature type="region of interest" description="Disordered" evidence="17">
    <location>
        <begin position="562"/>
        <end position="582"/>
    </location>
</feature>
<feature type="compositionally biased region" description="Low complexity" evidence="17">
    <location>
        <begin position="32"/>
        <end position="41"/>
    </location>
</feature>
<feature type="compositionally biased region" description="Low complexity" evidence="17">
    <location>
        <begin position="1144"/>
        <end position="1161"/>
    </location>
</feature>
<feature type="region of interest" description="Disordered" evidence="17">
    <location>
        <begin position="1"/>
        <end position="111"/>
    </location>
</feature>
<keyword evidence="10" id="KW-0547">Nucleotide-binding</keyword>
<evidence type="ECO:0000256" key="16">
    <source>
        <dbReference type="ARBA" id="ARBA00032637"/>
    </source>
</evidence>
<feature type="compositionally biased region" description="Low complexity" evidence="17">
    <location>
        <begin position="202"/>
        <end position="218"/>
    </location>
</feature>
<feature type="compositionally biased region" description="Polar residues" evidence="17">
    <location>
        <begin position="386"/>
        <end position="412"/>
    </location>
</feature>
<dbReference type="InterPro" id="IPR003591">
    <property type="entry name" value="Leu-rich_rpt_typical-subtyp"/>
</dbReference>
<dbReference type="GO" id="GO:0005737">
    <property type="term" value="C:cytoplasm"/>
    <property type="evidence" value="ECO:0007669"/>
    <property type="project" value="TreeGrafter"/>
</dbReference>
<keyword evidence="7" id="KW-0433">Leucine-rich repeat</keyword>
<dbReference type="FunFam" id="3.80.10.10:FF:000220">
    <property type="entry name" value="Adenylate cyclase AcyA"/>
    <property type="match status" value="1"/>
</dbReference>
<dbReference type="SUPFAM" id="SSF52058">
    <property type="entry name" value="L domain-like"/>
    <property type="match status" value="3"/>
</dbReference>
<dbReference type="EMBL" id="JAVRRL010000019">
    <property type="protein sequence ID" value="KAK5114174.1"/>
    <property type="molecule type" value="Genomic_DNA"/>
</dbReference>
<dbReference type="SUPFAM" id="SSF81606">
    <property type="entry name" value="PP2C-like"/>
    <property type="match status" value="1"/>
</dbReference>
<feature type="compositionally biased region" description="Basic and acidic residues" evidence="17">
    <location>
        <begin position="427"/>
        <end position="441"/>
    </location>
</feature>
<gene>
    <name evidence="21" type="ORF">LTR62_002744</name>
</gene>
<evidence type="ECO:0000256" key="14">
    <source>
        <dbReference type="ARBA" id="ARBA00023239"/>
    </source>
</evidence>
<dbReference type="FunFam" id="3.80.10.10:FF:000305">
    <property type="entry name" value="Adenylate cyclase AcyA"/>
    <property type="match status" value="1"/>
</dbReference>
<dbReference type="CDD" id="cd17214">
    <property type="entry name" value="RA_CYR1_like"/>
    <property type="match status" value="1"/>
</dbReference>
<feature type="compositionally biased region" description="Low complexity" evidence="17">
    <location>
        <begin position="61"/>
        <end position="75"/>
    </location>
</feature>
<dbReference type="GO" id="GO:0035556">
    <property type="term" value="P:intracellular signal transduction"/>
    <property type="evidence" value="ECO:0007669"/>
    <property type="project" value="InterPro"/>
</dbReference>
<dbReference type="InterPro" id="IPR000159">
    <property type="entry name" value="RA_dom"/>
</dbReference>
<keyword evidence="13" id="KW-0115">cAMP biosynthesis</keyword>
<evidence type="ECO:0000256" key="7">
    <source>
        <dbReference type="ARBA" id="ARBA00022614"/>
    </source>
</evidence>
<evidence type="ECO:0000259" key="19">
    <source>
        <dbReference type="PROSITE" id="PS50200"/>
    </source>
</evidence>
<dbReference type="Gene3D" id="3.60.40.10">
    <property type="entry name" value="PPM-type phosphatase domain"/>
    <property type="match status" value="1"/>
</dbReference>
<dbReference type="GO" id="GO:0005524">
    <property type="term" value="F:ATP binding"/>
    <property type="evidence" value="ECO:0007669"/>
    <property type="project" value="UniProtKB-KW"/>
</dbReference>
<feature type="region of interest" description="Disordered" evidence="17">
    <location>
        <begin position="238"/>
        <end position="525"/>
    </location>
</feature>
<evidence type="ECO:0000256" key="4">
    <source>
        <dbReference type="ARBA" id="ARBA00005381"/>
    </source>
</evidence>
<dbReference type="SUPFAM" id="SSF55073">
    <property type="entry name" value="Nucleotide cyclase"/>
    <property type="match status" value="1"/>
</dbReference>
<feature type="domain" description="PPM-type phosphatase" evidence="20">
    <location>
        <begin position="1408"/>
        <end position="1686"/>
    </location>
</feature>
<feature type="compositionally biased region" description="Polar residues" evidence="17">
    <location>
        <begin position="442"/>
        <end position="464"/>
    </location>
</feature>
<feature type="compositionally biased region" description="Basic and acidic residues" evidence="17">
    <location>
        <begin position="84"/>
        <end position="93"/>
    </location>
</feature>
<dbReference type="Pfam" id="PF00211">
    <property type="entry name" value="Guanylate_cyc"/>
    <property type="match status" value="1"/>
</dbReference>
<feature type="compositionally biased region" description="Gly residues" evidence="17">
    <location>
        <begin position="19"/>
        <end position="30"/>
    </location>
</feature>
<evidence type="ECO:0000313" key="21">
    <source>
        <dbReference type="EMBL" id="KAK5114174.1"/>
    </source>
</evidence>
<dbReference type="InterPro" id="IPR001054">
    <property type="entry name" value="A/G_cyclase"/>
</dbReference>
<evidence type="ECO:0000256" key="11">
    <source>
        <dbReference type="ARBA" id="ARBA00022840"/>
    </source>
</evidence>
<feature type="domain" description="Guanylate cyclase" evidence="18">
    <location>
        <begin position="1748"/>
        <end position="1885"/>
    </location>
</feature>
<comment type="caution">
    <text evidence="21">The sequence shown here is derived from an EMBL/GenBank/DDBJ whole genome shotgun (WGS) entry which is preliminary data.</text>
</comment>
<accession>A0AAN7TFI4</accession>
<evidence type="ECO:0000259" key="20">
    <source>
        <dbReference type="PROSITE" id="PS51746"/>
    </source>
</evidence>
<proteinExistence type="inferred from homology"/>
<dbReference type="InterPro" id="IPR029787">
    <property type="entry name" value="Nucleotide_cyclase"/>
</dbReference>
<sequence length="2128" mass="235101">MTLRNITPTSARSPTSLDGGSGGVAPGGGSLAQQQAVFQQQGRHGSTESSGTDSWRSTDTVRGPFGPFGSRGSSVQVNTKKRLPQLDRKDSEVSPHTVTKPPPANARNDIAPWDADPQVQLNNYRNELSVMHNSTNIPSITQQPPSAITPWASSDSKTPMATSIFGGTFYNDSNENLGQISPGYAPPEGMSFPGDKDDRRPSVASATTVSSAGSKSSFGGRYKKKLQGFFGEEYQDIASNSRQNSETSSMQGGPLPGFAPGAAAQRNRNNSMNDGLLRSGPPSPTSSRPRTPTTGPSDEVTPWVYQDMPEYPRHHQDSFFPDQVNSRTPQRSGSSSHRLRLPGHRHNRSNEEKQSISHAFPLRPSTSREQSQSDLAGRARAPSAMGSVSNPKARGTSPTPSFKSAQSQNTTQRSPSTAHSSSSHKRSLLDRMTGRHKDQKTSAETLQPSISTASLPMISAQQGRTRNDAKSVARPSKAPIRPDGTNGAGPIRKESRLPFKSKKVDNSSAVAVKDPNAPIPEDDGSALWHLDTNIGNMEGIVDRKAGPTTPPNGEIFAGWPGEEPIPKQPPPPAGDDPTGTWDAPDSWAVKRVTHDNQERLRELDEDGNVQRDEDPGPMYFMRIFRADSTFAVISASLNTTAAELIGMMAKKSFLQDELDNYQIVMRKQDTSRQLEQGERPLVMQKRLLEMAGYQVQDRLEDLGREDHGYLCRFTFLPAKMSGYSSLERDPGFGKMQRFNHIDLSGRNLITIPITLYQKATDIITLNLSRNLTLDIPKDFIQSCTSLREIKYTGNEAWRIPPSLVLAGKMTMLDISNNRLEQLEHASLHRLSGLLSLKLSNNKLSSIPAYFGNYYALRSLNLSSNSLTEFPEALREIRTLVDLDVSFNSISSLGDVGSLTNLERLWATNNKLSGPFDESFGTLVNLKEIDARFNAISNIDVVSQLPRLELLMLGHNSISQFEGSFAKLKVLFLNHNPVTNFDLNAPVPTLSVLNLASAKLARLPDALFMKMSGLTKLTISKNHFVQLSPQIGVLSKLEYLSIAKNELNRLPAEIGRLTELRYLDVRENNLPLLPPEIWYAKRLETLNVSSNVLADLPKPGNPLPPLQQEAQPPQPGSLSAGLSSSPDFEELGKLEDFQMRRPSQASGMLSTSSVSSSPGTASRKGSLASYSSSKPSIGARSGTASSVGTITPVARKDSTMSSRLASTFSSSLRHLFLADNRLEDDVFNELQLLPELRILNLSYNQLYDIPPRTIKRWTHLTELYLSGNDLTSLPSEDLEEGSSLKVLHINNNKFQVLPAELGKVQKLAILDVGSNMLKYNVSNWPYDWNWNWNRQLRFLNLSGNKRLEIKPSAGTANGRETKNLTDFSTLTNLRILGLMDVTLTIPSVPDQAPDRRVRTAGSVIGTTMPYGMADTLGRNEHLSTVDLVVPRFRGHEDETLIGLFDGQSLSSGGSRVAKYLHEKFKHAFIEELEKIKQHESPIDALRRAYLGLNKELATAATQALDAKEHPTSALVHRGSISGPTLEEDDLQSGSVATVMYLHGMELYMSNVGDAQALLIQSEGGHRVLTRKHDPAEQSERARIREAGGFVSRQGKLNDQLDVSRAFGYVQLMPCVIAAPHVCKVDIKESDEMILLASRELWDYLTPEFAVDVARQERGDLMRAAQKLRDLAIAFGATGKIMVMMVGVSDLRKRERARFRTHSMSMGPSGSPDDYFTTVTRKGNRRRDAVGDSKLARLDMEVDAPTGDVTLVFTDIKNSTILWETYPDAMQSAIKMHNELMRRHLRIIGGYEVKTEGDAFMVAFPTVTSALLWAFTMQTQLLEAPWPQEILNSVHGEEVQDVDGNIIFRGLSVRMGIHWGRPVFEIDPVTKRMDYFGPMVNRAARIEGVADGGQICVSSDFIQEVQKMLESHIESDRTGSTGSDETMSDDMQGEAMKREMRSLSSQGFEVKDLGQRTLKGLENPEYIYLMYPHTLSSRLTVQQQRADAEKQRMDSSTRANARDRPGLAVDTENVWDLWNVSLRLEMLCSSLESTGVTSLKPPETALLERMKSRSNEVTDRFLINFVEHQVSRIETCISTLAIRNMIRPFSNGMLGQAGPMSDVFAELASQLDELKRYKALEEEDVILADA</sequence>
<evidence type="ECO:0000256" key="9">
    <source>
        <dbReference type="ARBA" id="ARBA00022737"/>
    </source>
</evidence>
<feature type="compositionally biased region" description="Basic and acidic residues" evidence="17">
    <location>
        <begin position="491"/>
        <end position="505"/>
    </location>
</feature>
<dbReference type="Pfam" id="PF23010">
    <property type="entry name" value="RA_3"/>
    <property type="match status" value="1"/>
</dbReference>
<dbReference type="InterPro" id="IPR001611">
    <property type="entry name" value="Leu-rich_rpt"/>
</dbReference>
<evidence type="ECO:0000256" key="8">
    <source>
        <dbReference type="ARBA" id="ARBA00022723"/>
    </source>
</evidence>
<dbReference type="SMART" id="SM00364">
    <property type="entry name" value="LRR_BAC"/>
    <property type="match status" value="8"/>
</dbReference>
<dbReference type="SMART" id="SM00369">
    <property type="entry name" value="LRR_TYP"/>
    <property type="match status" value="11"/>
</dbReference>
<dbReference type="CDD" id="cd00143">
    <property type="entry name" value="PP2Cc"/>
    <property type="match status" value="1"/>
</dbReference>
<feature type="region of interest" description="Disordered" evidence="17">
    <location>
        <begin position="176"/>
        <end position="218"/>
    </location>
</feature>
<dbReference type="PROSITE" id="PS50125">
    <property type="entry name" value="GUANYLATE_CYCLASE_2"/>
    <property type="match status" value="1"/>
</dbReference>
<evidence type="ECO:0000259" key="18">
    <source>
        <dbReference type="PROSITE" id="PS50125"/>
    </source>
</evidence>
<dbReference type="InterPro" id="IPR001932">
    <property type="entry name" value="PPM-type_phosphatase-like_dom"/>
</dbReference>
<organism evidence="21 22">
    <name type="scientific">Meristemomyces frigidus</name>
    <dbReference type="NCBI Taxonomy" id="1508187"/>
    <lineage>
        <taxon>Eukaryota</taxon>
        <taxon>Fungi</taxon>
        <taxon>Dikarya</taxon>
        <taxon>Ascomycota</taxon>
        <taxon>Pezizomycotina</taxon>
        <taxon>Dothideomycetes</taxon>
        <taxon>Dothideomycetidae</taxon>
        <taxon>Mycosphaerellales</taxon>
        <taxon>Teratosphaeriaceae</taxon>
        <taxon>Meristemomyces</taxon>
    </lineage>
</organism>
<comment type="catalytic activity">
    <reaction evidence="1">
        <text>ATP = 3',5'-cyclic AMP + diphosphate</text>
        <dbReference type="Rhea" id="RHEA:15389"/>
        <dbReference type="ChEBI" id="CHEBI:30616"/>
        <dbReference type="ChEBI" id="CHEBI:33019"/>
        <dbReference type="ChEBI" id="CHEBI:58165"/>
        <dbReference type="EC" id="4.6.1.1"/>
    </reaction>
</comment>
<keyword evidence="8" id="KW-0479">Metal-binding</keyword>
<dbReference type="Gene3D" id="3.80.10.10">
    <property type="entry name" value="Ribonuclease Inhibitor"/>
    <property type="match status" value="4"/>
</dbReference>
<keyword evidence="11" id="KW-0067">ATP-binding</keyword>
<feature type="compositionally biased region" description="Low complexity" evidence="17">
    <location>
        <begin position="285"/>
        <end position="297"/>
    </location>
</feature>
<dbReference type="Pfam" id="PF00481">
    <property type="entry name" value="PP2C"/>
    <property type="match status" value="1"/>
</dbReference>
<evidence type="ECO:0000313" key="22">
    <source>
        <dbReference type="Proteomes" id="UP001310890"/>
    </source>
</evidence>
<comment type="similarity">
    <text evidence="4">Belongs to the adenylyl cyclase class-3 family.</text>
</comment>
<evidence type="ECO:0000256" key="13">
    <source>
        <dbReference type="ARBA" id="ARBA00022998"/>
    </source>
</evidence>
<dbReference type="SMART" id="SM00332">
    <property type="entry name" value="PP2Cc"/>
    <property type="match status" value="1"/>
</dbReference>
<dbReference type="PANTHER" id="PTHR48051:SF46">
    <property type="entry name" value="LEUCINE RICH REPEAT-CONTAINING DOMAIN PROTEIN"/>
    <property type="match status" value="1"/>
</dbReference>
<evidence type="ECO:0000256" key="15">
    <source>
        <dbReference type="ARBA" id="ARBA00032597"/>
    </source>
</evidence>
<dbReference type="PANTHER" id="PTHR48051">
    <property type="match status" value="1"/>
</dbReference>
<dbReference type="SMART" id="SM00044">
    <property type="entry name" value="CYCc"/>
    <property type="match status" value="1"/>
</dbReference>
<feature type="region of interest" description="Disordered" evidence="17">
    <location>
        <begin position="1095"/>
        <end position="1124"/>
    </location>
</feature>
<evidence type="ECO:0000256" key="12">
    <source>
        <dbReference type="ARBA" id="ARBA00022842"/>
    </source>
</evidence>
<protein>
    <recommendedName>
        <fullName evidence="6">Adenylate cyclase</fullName>
        <ecNumber evidence="5">4.6.1.1</ecNumber>
    </recommendedName>
    <alternativeName>
        <fullName evidence="15">ATP pyrophosphate-lyase</fullName>
    </alternativeName>
    <alternativeName>
        <fullName evidence="16">Adenylyl cyclase</fullName>
    </alternativeName>
</protein>
<feature type="compositionally biased region" description="Polar residues" evidence="17">
    <location>
        <begin position="238"/>
        <end position="251"/>
    </location>
</feature>
<feature type="region of interest" description="Disordered" evidence="17">
    <location>
        <begin position="1141"/>
        <end position="1184"/>
    </location>
</feature>
<dbReference type="SMART" id="SM00314">
    <property type="entry name" value="RA"/>
    <property type="match status" value="1"/>
</dbReference>
<dbReference type="Proteomes" id="UP001310890">
    <property type="component" value="Unassembled WGS sequence"/>
</dbReference>
<keyword evidence="12" id="KW-0460">Magnesium</keyword>